<keyword evidence="2" id="KW-0067">ATP-binding</keyword>
<gene>
    <name evidence="7" type="ORF">SAMN04244570_3611</name>
</gene>
<keyword evidence="8" id="KW-1185">Reference proteome</keyword>
<evidence type="ECO:0000313" key="8">
    <source>
        <dbReference type="Proteomes" id="UP000190042"/>
    </source>
</evidence>
<dbReference type="CDD" id="cd00009">
    <property type="entry name" value="AAA"/>
    <property type="match status" value="1"/>
</dbReference>
<evidence type="ECO:0000256" key="3">
    <source>
        <dbReference type="ARBA" id="ARBA00023015"/>
    </source>
</evidence>
<evidence type="ECO:0000256" key="2">
    <source>
        <dbReference type="ARBA" id="ARBA00022840"/>
    </source>
</evidence>
<dbReference type="PROSITE" id="PS00675">
    <property type="entry name" value="SIGMA54_INTERACT_1"/>
    <property type="match status" value="1"/>
</dbReference>
<proteinExistence type="predicted"/>
<reference evidence="8" key="1">
    <citation type="submission" date="2017-02" db="EMBL/GenBank/DDBJ databases">
        <authorList>
            <person name="Varghese N."/>
            <person name="Submissions S."/>
        </authorList>
    </citation>
    <scope>NUCLEOTIDE SEQUENCE [LARGE SCALE GENOMIC DNA]</scope>
    <source>
        <strain evidence="8">DSM 23966</strain>
    </source>
</reference>
<protein>
    <submittedName>
        <fullName evidence="7">Transcriptional regulator of acetoin/glycerol metabolism</fullName>
    </submittedName>
</protein>
<dbReference type="Pfam" id="PF00158">
    <property type="entry name" value="Sigma54_activat"/>
    <property type="match status" value="1"/>
</dbReference>
<dbReference type="InterPro" id="IPR003593">
    <property type="entry name" value="AAA+_ATPase"/>
</dbReference>
<feature type="domain" description="Sigma-54 factor interaction" evidence="6">
    <location>
        <begin position="352"/>
        <end position="582"/>
    </location>
</feature>
<organism evidence="7 8">
    <name type="scientific">Sporosarcina newyorkensis</name>
    <dbReference type="NCBI Taxonomy" id="759851"/>
    <lineage>
        <taxon>Bacteria</taxon>
        <taxon>Bacillati</taxon>
        <taxon>Bacillota</taxon>
        <taxon>Bacilli</taxon>
        <taxon>Bacillales</taxon>
        <taxon>Caryophanaceae</taxon>
        <taxon>Sporosarcina</taxon>
    </lineage>
</organism>
<evidence type="ECO:0000259" key="6">
    <source>
        <dbReference type="PROSITE" id="PS50045"/>
    </source>
</evidence>
<dbReference type="EMBL" id="FUYJ01000009">
    <property type="protein sequence ID" value="SKB05306.1"/>
    <property type="molecule type" value="Genomic_DNA"/>
</dbReference>
<dbReference type="SUPFAM" id="SSF52540">
    <property type="entry name" value="P-loop containing nucleoside triphosphate hydrolases"/>
    <property type="match status" value="1"/>
</dbReference>
<dbReference type="GO" id="GO:0005524">
    <property type="term" value="F:ATP binding"/>
    <property type="evidence" value="ECO:0007669"/>
    <property type="project" value="UniProtKB-KW"/>
</dbReference>
<dbReference type="PROSITE" id="PS00688">
    <property type="entry name" value="SIGMA54_INTERACT_3"/>
    <property type="match status" value="1"/>
</dbReference>
<dbReference type="PROSITE" id="PS00676">
    <property type="entry name" value="SIGMA54_INTERACT_2"/>
    <property type="match status" value="1"/>
</dbReference>
<dbReference type="InterPro" id="IPR025943">
    <property type="entry name" value="Sigma_54_int_dom_ATP-bd_2"/>
</dbReference>
<dbReference type="InterPro" id="IPR025662">
    <property type="entry name" value="Sigma_54_int_dom_ATP-bd_1"/>
</dbReference>
<evidence type="ECO:0000256" key="1">
    <source>
        <dbReference type="ARBA" id="ARBA00022741"/>
    </source>
</evidence>
<dbReference type="InterPro" id="IPR025944">
    <property type="entry name" value="Sigma_54_int_dom_CS"/>
</dbReference>
<keyword evidence="1" id="KW-0547">Nucleotide-binding</keyword>
<dbReference type="PRINTS" id="PR01590">
    <property type="entry name" value="HTHFIS"/>
</dbReference>
<dbReference type="FunFam" id="3.40.50.300:FF:000006">
    <property type="entry name" value="DNA-binding transcriptional regulator NtrC"/>
    <property type="match status" value="1"/>
</dbReference>
<dbReference type="GO" id="GO:0043565">
    <property type="term" value="F:sequence-specific DNA binding"/>
    <property type="evidence" value="ECO:0007669"/>
    <property type="project" value="InterPro"/>
</dbReference>
<dbReference type="Proteomes" id="UP000190042">
    <property type="component" value="Unassembled WGS sequence"/>
</dbReference>
<keyword evidence="4" id="KW-0238">DNA-binding</keyword>
<keyword evidence="5" id="KW-0804">Transcription</keyword>
<dbReference type="SMART" id="SM00382">
    <property type="entry name" value="AAA"/>
    <property type="match status" value="1"/>
</dbReference>
<dbReference type="RefSeq" id="WP_009498683.1">
    <property type="nucleotide sequence ID" value="NZ_FUYJ01000009.1"/>
</dbReference>
<dbReference type="InterPro" id="IPR002197">
    <property type="entry name" value="HTH_Fis"/>
</dbReference>
<dbReference type="Gene3D" id="3.30.450.40">
    <property type="match status" value="1"/>
</dbReference>
<accession>A0A1T4YUA7</accession>
<dbReference type="PANTHER" id="PTHR32071">
    <property type="entry name" value="TRANSCRIPTIONAL REGULATORY PROTEIN"/>
    <property type="match status" value="1"/>
</dbReference>
<dbReference type="InterPro" id="IPR002078">
    <property type="entry name" value="Sigma_54_int"/>
</dbReference>
<dbReference type="PROSITE" id="PS50045">
    <property type="entry name" value="SIGMA54_INTERACT_4"/>
    <property type="match status" value="1"/>
</dbReference>
<dbReference type="Gene3D" id="1.10.10.60">
    <property type="entry name" value="Homeodomain-like"/>
    <property type="match status" value="1"/>
</dbReference>
<evidence type="ECO:0000256" key="4">
    <source>
        <dbReference type="ARBA" id="ARBA00023125"/>
    </source>
</evidence>
<sequence>MNPLLKKAILKPYEFNLSAKAAWKQYQDHGIHSNDSIRHEIYESWENSKSLGVNPLQSKIQEVVTHHDLGNRLQQNEQLLSYATPKTTHILELLNESQTMLSITDRQGTILYSCGNRQTLKRAEALNISDGGTWSEKSAGTNAVGVTLKTKQSAQVLFSEHFCEKNHDWYCAATPIIAPFTKELLGIVNIAGSNPNLHPHTFKLIIAETQNVSNSIMGQVYESAVRDNLFLKNTIEVADEAILVVDSGKNIIERNIIAMTNPIISQVSQIQSLIGLEELLIHTMNGQNILNEEVKIKHSKQIFRCSIQPLSFQDIYLGAIITLRKTKSFSKHEHKPALKKTTNKKSDPFLNITGSSTSFSYVIKQAKKAAAIDATIFLSGETGTGKEVFAQSIHQASERRDHPFIAINCGAIPKGLLESELSGYEAGAFTGARAKGSPGKFEMAQGGTVFLDEIGDMPLDLQVHLLRILEEREVTRIGSAKPIPIDVRIIAATHRDLSQSVTDGLFREDLLYRLKIIQLTLPPLRERTSDISELSHRFINELSNQFGKQHVQITAETVQCLIDYHWPGNIRELRNVIQQALFNLEGEMLTPAHLPLELTSNLKQTDKEQLLESLQAENGVVTHAAKRLGVSRATMYRRMKQFNITAR</sequence>
<name>A0A1T4YUA7_9BACL</name>
<dbReference type="Gene3D" id="1.10.8.60">
    <property type="match status" value="1"/>
</dbReference>
<dbReference type="InterPro" id="IPR058031">
    <property type="entry name" value="AAA_lid_NorR"/>
</dbReference>
<dbReference type="InterPro" id="IPR027417">
    <property type="entry name" value="P-loop_NTPase"/>
</dbReference>
<dbReference type="SUPFAM" id="SSF46689">
    <property type="entry name" value="Homeodomain-like"/>
    <property type="match status" value="1"/>
</dbReference>
<dbReference type="GO" id="GO:0006355">
    <property type="term" value="P:regulation of DNA-templated transcription"/>
    <property type="evidence" value="ECO:0007669"/>
    <property type="project" value="InterPro"/>
</dbReference>
<dbReference type="InterPro" id="IPR009057">
    <property type="entry name" value="Homeodomain-like_sf"/>
</dbReference>
<evidence type="ECO:0000313" key="7">
    <source>
        <dbReference type="EMBL" id="SKB05306.1"/>
    </source>
</evidence>
<dbReference type="AlphaFoldDB" id="A0A1T4YUA7"/>
<evidence type="ECO:0000256" key="5">
    <source>
        <dbReference type="ARBA" id="ARBA00023163"/>
    </source>
</evidence>
<dbReference type="Gene3D" id="3.40.50.300">
    <property type="entry name" value="P-loop containing nucleotide triphosphate hydrolases"/>
    <property type="match status" value="1"/>
</dbReference>
<dbReference type="Pfam" id="PF25601">
    <property type="entry name" value="AAA_lid_14"/>
    <property type="match status" value="1"/>
</dbReference>
<dbReference type="InterPro" id="IPR029016">
    <property type="entry name" value="GAF-like_dom_sf"/>
</dbReference>
<keyword evidence="3" id="KW-0805">Transcription regulation</keyword>